<dbReference type="InterPro" id="IPR011990">
    <property type="entry name" value="TPR-like_helical_dom_sf"/>
</dbReference>
<dbReference type="Pfam" id="PF07719">
    <property type="entry name" value="TPR_2"/>
    <property type="match status" value="1"/>
</dbReference>
<evidence type="ECO:0000256" key="4">
    <source>
        <dbReference type="SAM" id="Coils"/>
    </source>
</evidence>
<dbReference type="PANTHER" id="PTHR22904:SF523">
    <property type="entry name" value="STRESS-INDUCED-PHOSPHOPROTEIN 1"/>
    <property type="match status" value="1"/>
</dbReference>
<reference evidence="6" key="1">
    <citation type="submission" date="2021-11" db="EMBL/GenBank/DDBJ databases">
        <authorList>
            <consortium name="Genoscope - CEA"/>
            <person name="William W."/>
        </authorList>
    </citation>
    <scope>NUCLEOTIDE SEQUENCE</scope>
</reference>
<dbReference type="EMBL" id="CAKKNE010000003">
    <property type="protein sequence ID" value="CAH0370246.1"/>
    <property type="molecule type" value="Genomic_DNA"/>
</dbReference>
<protein>
    <submittedName>
        <fullName evidence="6">Uncharacterized protein</fullName>
    </submittedName>
</protein>
<dbReference type="SMART" id="SM00028">
    <property type="entry name" value="TPR"/>
    <property type="match status" value="3"/>
</dbReference>
<keyword evidence="2 3" id="KW-0802">TPR repeat</keyword>
<evidence type="ECO:0000256" key="3">
    <source>
        <dbReference type="PROSITE-ProRule" id="PRU00339"/>
    </source>
</evidence>
<evidence type="ECO:0000256" key="5">
    <source>
        <dbReference type="SAM" id="MobiDB-lite"/>
    </source>
</evidence>
<keyword evidence="1" id="KW-0677">Repeat</keyword>
<feature type="coiled-coil region" evidence="4">
    <location>
        <begin position="190"/>
        <end position="217"/>
    </location>
</feature>
<dbReference type="InterPro" id="IPR013105">
    <property type="entry name" value="TPR_2"/>
</dbReference>
<dbReference type="PROSITE" id="PS50005">
    <property type="entry name" value="TPR"/>
    <property type="match status" value="1"/>
</dbReference>
<feature type="repeat" description="TPR" evidence="3">
    <location>
        <begin position="125"/>
        <end position="158"/>
    </location>
</feature>
<dbReference type="PANTHER" id="PTHR22904">
    <property type="entry name" value="TPR REPEAT CONTAINING PROTEIN"/>
    <property type="match status" value="1"/>
</dbReference>
<sequence length="251" mass="28283">MSLLDVQHRWRFRRCKSKLALRQHRFLPAANRDSKSSYVRLRGGTAALWPPLGAAQPQRSSPQRAPTHKAKNSITSRRMLNWLRRPDAKELGNSAFKEKNLDEAVLQYTRGLELCQGTAQTEERSKLLANRSAAHAKLGDYEAALADAEEAARLQPDWPKAWARKGKALTCLQRHKAAASAYARGLEMALTLMQKNDERHERELEALQKQAKTASDSYMALLGETETLKRQLEDYTLMFGERETGGKAKAG</sequence>
<name>A0A8J2SM24_9STRA</name>
<dbReference type="Proteomes" id="UP000789595">
    <property type="component" value="Unassembled WGS sequence"/>
</dbReference>
<dbReference type="InterPro" id="IPR019734">
    <property type="entry name" value="TPR_rpt"/>
</dbReference>
<evidence type="ECO:0000313" key="6">
    <source>
        <dbReference type="EMBL" id="CAH0370246.1"/>
    </source>
</evidence>
<gene>
    <name evidence="6" type="ORF">PECAL_3P01210</name>
</gene>
<dbReference type="GO" id="GO:0051879">
    <property type="term" value="F:Hsp90 protein binding"/>
    <property type="evidence" value="ECO:0007669"/>
    <property type="project" value="TreeGrafter"/>
</dbReference>
<keyword evidence="4" id="KW-0175">Coiled coil</keyword>
<dbReference type="SUPFAM" id="SSF48452">
    <property type="entry name" value="TPR-like"/>
    <property type="match status" value="1"/>
</dbReference>
<proteinExistence type="predicted"/>
<dbReference type="AlphaFoldDB" id="A0A8J2SM24"/>
<feature type="region of interest" description="Disordered" evidence="5">
    <location>
        <begin position="49"/>
        <end position="73"/>
    </location>
</feature>
<dbReference type="OrthoDB" id="2423701at2759"/>
<evidence type="ECO:0000313" key="7">
    <source>
        <dbReference type="Proteomes" id="UP000789595"/>
    </source>
</evidence>
<evidence type="ECO:0000256" key="1">
    <source>
        <dbReference type="ARBA" id="ARBA00022737"/>
    </source>
</evidence>
<evidence type="ECO:0000256" key="2">
    <source>
        <dbReference type="ARBA" id="ARBA00022803"/>
    </source>
</evidence>
<accession>A0A8J2SM24</accession>
<keyword evidence="7" id="KW-1185">Reference proteome</keyword>
<comment type="caution">
    <text evidence="6">The sequence shown here is derived from an EMBL/GenBank/DDBJ whole genome shotgun (WGS) entry which is preliminary data.</text>
</comment>
<organism evidence="6 7">
    <name type="scientific">Pelagomonas calceolata</name>
    <dbReference type="NCBI Taxonomy" id="35677"/>
    <lineage>
        <taxon>Eukaryota</taxon>
        <taxon>Sar</taxon>
        <taxon>Stramenopiles</taxon>
        <taxon>Ochrophyta</taxon>
        <taxon>Pelagophyceae</taxon>
        <taxon>Pelagomonadales</taxon>
        <taxon>Pelagomonadaceae</taxon>
        <taxon>Pelagomonas</taxon>
    </lineage>
</organism>
<dbReference type="Gene3D" id="1.25.40.10">
    <property type="entry name" value="Tetratricopeptide repeat domain"/>
    <property type="match status" value="1"/>
</dbReference>